<proteinExistence type="predicted"/>
<name>A0A167R0T9_9VIRU</name>
<evidence type="ECO:0000313" key="2">
    <source>
        <dbReference type="Proteomes" id="UP000241365"/>
    </source>
</evidence>
<keyword evidence="2" id="KW-1185">Reference proteome</keyword>
<sequence length="249" mass="29272">MNDSAYKKYLKYKKKYLSLKKTIVNSTQNEIIFNYYFIHMTSFDNLINILQDGIIYPNKYLPKKYRVLSGSEQNFVYTNMFIDDYDIYKKSFGPILLLHPKILYENGFYFNEAWVGNIVTGRKYESADGHISYDENNDVQVVSKNSLHIKPTDSPLEINHKLNKIRQFLINPISLPKILSGINSHEILFDHPIQLDSNLLAIVNLDPQYFNKIKNIIKDKPYGDVIFWNEPMFPKLDNINFYNDSNESL</sequence>
<dbReference type="GeneID" id="80512540"/>
<dbReference type="Proteomes" id="UP000241365">
    <property type="component" value="Segment"/>
</dbReference>
<dbReference type="RefSeq" id="YP_010775929.1">
    <property type="nucleotide sequence ID" value="NC_075034.1"/>
</dbReference>
<reference evidence="1 2" key="1">
    <citation type="journal article" date="2016" name="Genome Announc.">
        <title>Complete Genome Sequence of a New Megavirus Family Member Isolated from an Inland Water Lake for the First Time in India.</title>
        <authorList>
            <person name="Chatterjee A."/>
            <person name="Ali F."/>
            <person name="Bange D."/>
            <person name="Kondabagil K."/>
        </authorList>
    </citation>
    <scope>NUCLEOTIDE SEQUENCE [LARGE SCALE GENOMIC DNA]</scope>
    <source>
        <strain evidence="1">1</strain>
    </source>
</reference>
<dbReference type="InterPro" id="IPR043886">
    <property type="entry name" value="DUF5846"/>
</dbReference>
<accession>A0A167R0T9</accession>
<evidence type="ECO:0000313" key="1">
    <source>
        <dbReference type="EMBL" id="ANB50178.1"/>
    </source>
</evidence>
<organism evidence="1 2">
    <name type="scientific">Powai lake megavirus</name>
    <dbReference type="NCBI Taxonomy" id="1842663"/>
    <lineage>
        <taxon>Viruses</taxon>
        <taxon>Varidnaviria</taxon>
        <taxon>Bamfordvirae</taxon>
        <taxon>Nucleocytoviricota</taxon>
        <taxon>Megaviricetes</taxon>
        <taxon>Imitervirales</taxon>
        <taxon>Mimiviridae</taxon>
        <taxon>Megamimivirinae</taxon>
        <taxon>Megavirus</taxon>
        <taxon>Megavirus powaiense</taxon>
    </lineage>
</organism>
<dbReference type="EMBL" id="KU877344">
    <property type="protein sequence ID" value="ANB50178.1"/>
    <property type="molecule type" value="Genomic_DNA"/>
</dbReference>
<protein>
    <submittedName>
        <fullName evidence="1">Uncharacterized protein</fullName>
    </submittedName>
</protein>
<dbReference type="KEGG" id="vg:80512540"/>
<dbReference type="Pfam" id="PF19164">
    <property type="entry name" value="DUF5846"/>
    <property type="match status" value="1"/>
</dbReference>